<dbReference type="SUPFAM" id="SSF51011">
    <property type="entry name" value="Glycosyl hydrolase domain"/>
    <property type="match status" value="1"/>
</dbReference>
<dbReference type="Pfam" id="PF13802">
    <property type="entry name" value="Gal_mutarotas_2"/>
    <property type="match status" value="1"/>
</dbReference>
<proteinExistence type="inferred from homology"/>
<evidence type="ECO:0000259" key="3">
    <source>
        <dbReference type="Pfam" id="PF01055"/>
    </source>
</evidence>
<dbReference type="RefSeq" id="WP_089651193.1">
    <property type="nucleotide sequence ID" value="NZ_FNIZ01000003.1"/>
</dbReference>
<evidence type="ECO:0000256" key="1">
    <source>
        <dbReference type="ARBA" id="ARBA00007806"/>
    </source>
</evidence>
<organism evidence="7 8">
    <name type="scientific">Halobacillus aidingensis</name>
    <dbReference type="NCBI Taxonomy" id="240303"/>
    <lineage>
        <taxon>Bacteria</taxon>
        <taxon>Bacillati</taxon>
        <taxon>Bacillota</taxon>
        <taxon>Bacilli</taxon>
        <taxon>Bacillales</taxon>
        <taxon>Bacillaceae</taxon>
        <taxon>Halobacillus</taxon>
    </lineage>
</organism>
<name>A0A1H0H6C4_HALAD</name>
<dbReference type="InterPro" id="IPR000322">
    <property type="entry name" value="Glyco_hydro_31_TIM"/>
</dbReference>
<dbReference type="AlphaFoldDB" id="A0A1H0H6C4"/>
<evidence type="ECO:0000313" key="7">
    <source>
        <dbReference type="EMBL" id="SDO14630.1"/>
    </source>
</evidence>
<keyword evidence="2" id="KW-0378">Hydrolase</keyword>
<dbReference type="CDD" id="cd06599">
    <property type="entry name" value="GH31_glycosidase_Aec37"/>
    <property type="match status" value="1"/>
</dbReference>
<gene>
    <name evidence="7" type="ORF">SAMN05421677_10366</name>
</gene>
<dbReference type="STRING" id="240303.SAMN05421677_10366"/>
<dbReference type="GO" id="GO:0030246">
    <property type="term" value="F:carbohydrate binding"/>
    <property type="evidence" value="ECO:0007669"/>
    <property type="project" value="InterPro"/>
</dbReference>
<comment type="similarity">
    <text evidence="1 2">Belongs to the glycosyl hydrolase 31 family.</text>
</comment>
<dbReference type="InterPro" id="IPR033403">
    <property type="entry name" value="DUF5110"/>
</dbReference>
<dbReference type="OrthoDB" id="176168at2"/>
<feature type="domain" description="Glycoside hydrolase family 31 N-terminal" evidence="4">
    <location>
        <begin position="26"/>
        <end position="216"/>
    </location>
</feature>
<dbReference type="CDD" id="cd14752">
    <property type="entry name" value="GH31_N"/>
    <property type="match status" value="1"/>
</dbReference>
<protein>
    <submittedName>
        <fullName evidence="7">Alpha-glucosidase</fullName>
    </submittedName>
</protein>
<keyword evidence="8" id="KW-1185">Reference proteome</keyword>
<dbReference type="PANTHER" id="PTHR22762:SF165">
    <property type="entry name" value="PUTATIVE (AFU_ORTHOLOGUE AFUA_1G06560)-RELATED"/>
    <property type="match status" value="1"/>
</dbReference>
<dbReference type="SUPFAM" id="SSF74650">
    <property type="entry name" value="Galactose mutarotase-like"/>
    <property type="match status" value="1"/>
</dbReference>
<evidence type="ECO:0000259" key="6">
    <source>
        <dbReference type="Pfam" id="PF21365"/>
    </source>
</evidence>
<dbReference type="Proteomes" id="UP000198860">
    <property type="component" value="Unassembled WGS sequence"/>
</dbReference>
<dbReference type="InterPro" id="IPR013780">
    <property type="entry name" value="Glyco_hydro_b"/>
</dbReference>
<dbReference type="Pfam" id="PF21365">
    <property type="entry name" value="Glyco_hydro_31_3rd"/>
    <property type="match status" value="1"/>
</dbReference>
<dbReference type="EMBL" id="FNIZ01000003">
    <property type="protein sequence ID" value="SDO14630.1"/>
    <property type="molecule type" value="Genomic_DNA"/>
</dbReference>
<feature type="domain" description="Glycoside hydrolase family 31 TIM barrel" evidence="3">
    <location>
        <begin position="263"/>
        <end position="590"/>
    </location>
</feature>
<dbReference type="Gene3D" id="2.60.40.1760">
    <property type="entry name" value="glycosyl hydrolase (family 31)"/>
    <property type="match status" value="1"/>
</dbReference>
<dbReference type="InterPro" id="IPR048395">
    <property type="entry name" value="Glyco_hydro_31_C"/>
</dbReference>
<dbReference type="Gene3D" id="3.20.20.80">
    <property type="entry name" value="Glycosidases"/>
    <property type="match status" value="1"/>
</dbReference>
<dbReference type="InterPro" id="IPR017853">
    <property type="entry name" value="GH"/>
</dbReference>
<feature type="domain" description="Glycosyl hydrolase family 31 C-terminal" evidence="6">
    <location>
        <begin position="599"/>
        <end position="685"/>
    </location>
</feature>
<dbReference type="Gene3D" id="2.60.40.1180">
    <property type="entry name" value="Golgi alpha-mannosidase II"/>
    <property type="match status" value="2"/>
</dbReference>
<evidence type="ECO:0000259" key="5">
    <source>
        <dbReference type="Pfam" id="PF17137"/>
    </source>
</evidence>
<sequence length="805" mass="93510">MITQLSFTWTDARNNRVTFESESNQISLYILKEGVFRVHHHSGSDLDERKTWAIAPGMDDVPFEGRGREDVSAFSLPVYEAVEENGHVLISTSKLMAEIHLHGFYIDWYEKRDGEWLKVAGDRKTQSYNFENQLGEGVFHYMERDQEDRYYGLGEKSGDMNRHHKRYQMRTIDAMGYDAERTDPLYKHIPFYIVQSPKISTAYGLYYDNYSDSIFDMGAELDNYHGLYRYYQAKSGTLDYYFILGPSVKNVVETYTWMTGKMVLPPKWSLGYSGSTMTYTDAPDAQEQLKKFVDACKQYDIPCDSFQLSSGYTSIGDKRYVFHWNRSKVPDPEGMNEYFHENGIQVCANIKPVLLTDHPQYEKAAEENLFIKDHTGDSPEVSQFWDAVGSYVDYTNPTAIRWWKNQVKDALLRYGIDSTWNDNNEYEVWDERAMAHGFGKPLPVSKIKPIQTLLMMKASLEAQQEYDKNRRPYLISRSGGPGMHRYVQTWSGDNYTAWKTIRYNLKMGLSLSLSGIYNFGHDVGGFSGKAPEPELLIRWIQNGIFHPRFTIHSWNEDQTVNVPWMYPEYIETIRHWMKERVKWMPYFYHLLYNAHKQQQPILMPTFYHFETDEKTFEENDEFMVGEDLLVANVMEKGQTTRTVYLPANDRGWYDMNAETWHEGGQTLTVDADLHQVPLFAHGGAVFPIRDGEISFRHKEDDARGLLVYPAKGAATIEKSFYDDDGESLDHEKGVASWLTVKTVTDDQNVQVDVSMKGSYQPLYEKVRIYFPESETRTVVVNGVRLSDDFYTDLNVKFLKEGESDE</sequence>
<dbReference type="InterPro" id="IPR011013">
    <property type="entry name" value="Gal_mutarotase_sf_dom"/>
</dbReference>
<evidence type="ECO:0000256" key="2">
    <source>
        <dbReference type="RuleBase" id="RU361185"/>
    </source>
</evidence>
<dbReference type="PANTHER" id="PTHR22762">
    <property type="entry name" value="ALPHA-GLUCOSIDASE"/>
    <property type="match status" value="1"/>
</dbReference>
<dbReference type="Pfam" id="PF01055">
    <property type="entry name" value="Glyco_hydro_31_2nd"/>
    <property type="match status" value="1"/>
</dbReference>
<keyword evidence="2" id="KW-0326">Glycosidase</keyword>
<dbReference type="GO" id="GO:0004553">
    <property type="term" value="F:hydrolase activity, hydrolyzing O-glycosyl compounds"/>
    <property type="evidence" value="ECO:0007669"/>
    <property type="project" value="InterPro"/>
</dbReference>
<evidence type="ECO:0000259" key="4">
    <source>
        <dbReference type="Pfam" id="PF13802"/>
    </source>
</evidence>
<dbReference type="Pfam" id="PF17137">
    <property type="entry name" value="DUF5110"/>
    <property type="match status" value="1"/>
</dbReference>
<feature type="domain" description="DUF5110" evidence="5">
    <location>
        <begin position="705"/>
        <end position="768"/>
    </location>
</feature>
<dbReference type="SUPFAM" id="SSF51445">
    <property type="entry name" value="(Trans)glycosidases"/>
    <property type="match status" value="1"/>
</dbReference>
<evidence type="ECO:0000313" key="8">
    <source>
        <dbReference type="Proteomes" id="UP000198860"/>
    </source>
</evidence>
<dbReference type="InterPro" id="IPR025887">
    <property type="entry name" value="Glyco_hydro_31_N_dom"/>
</dbReference>
<reference evidence="8" key="1">
    <citation type="submission" date="2016-10" db="EMBL/GenBank/DDBJ databases">
        <authorList>
            <person name="Varghese N."/>
            <person name="Submissions S."/>
        </authorList>
    </citation>
    <scope>NUCLEOTIDE SEQUENCE [LARGE SCALE GENOMIC DNA]</scope>
    <source>
        <strain evidence="8">CGMCC 1.3703</strain>
    </source>
</reference>
<dbReference type="GO" id="GO:0005975">
    <property type="term" value="P:carbohydrate metabolic process"/>
    <property type="evidence" value="ECO:0007669"/>
    <property type="project" value="InterPro"/>
</dbReference>
<accession>A0A1H0H6C4</accession>